<dbReference type="InterPro" id="IPR023213">
    <property type="entry name" value="CAT-like_dom_sf"/>
</dbReference>
<dbReference type="InterPro" id="IPR006162">
    <property type="entry name" value="Ppantetheine_attach_site"/>
</dbReference>
<comment type="cofactor">
    <cofactor evidence="1">
        <name>pantetheine 4'-phosphate</name>
        <dbReference type="ChEBI" id="CHEBI:47942"/>
    </cofactor>
</comment>
<dbReference type="RefSeq" id="WP_285608454.1">
    <property type="nucleotide sequence ID" value="NZ_BSSD01000001.1"/>
</dbReference>
<dbReference type="EMBL" id="BSSD01000001">
    <property type="protein sequence ID" value="GLW90452.1"/>
    <property type="molecule type" value="Genomic_DNA"/>
</dbReference>
<keyword evidence="6" id="KW-1185">Reference proteome</keyword>
<dbReference type="InterPro" id="IPR036736">
    <property type="entry name" value="ACP-like_sf"/>
</dbReference>
<dbReference type="PROSITE" id="PS50075">
    <property type="entry name" value="CARRIER"/>
    <property type="match status" value="1"/>
</dbReference>
<evidence type="ECO:0000313" key="6">
    <source>
        <dbReference type="Proteomes" id="UP001165042"/>
    </source>
</evidence>
<dbReference type="PROSITE" id="PS00012">
    <property type="entry name" value="PHOSPHOPANTETHEINE"/>
    <property type="match status" value="1"/>
</dbReference>
<dbReference type="FunFam" id="2.30.38.10:FF:000001">
    <property type="entry name" value="Non-ribosomal peptide synthetase PvdI"/>
    <property type="match status" value="1"/>
</dbReference>
<dbReference type="InterPro" id="IPR020845">
    <property type="entry name" value="AMP-binding_CS"/>
</dbReference>
<evidence type="ECO:0000259" key="4">
    <source>
        <dbReference type="PROSITE" id="PS50075"/>
    </source>
</evidence>
<organism evidence="5 6">
    <name type="scientific">Actinokineospora globicatena</name>
    <dbReference type="NCBI Taxonomy" id="103729"/>
    <lineage>
        <taxon>Bacteria</taxon>
        <taxon>Bacillati</taxon>
        <taxon>Actinomycetota</taxon>
        <taxon>Actinomycetes</taxon>
        <taxon>Pseudonocardiales</taxon>
        <taxon>Pseudonocardiaceae</taxon>
        <taxon>Actinokineospora</taxon>
    </lineage>
</organism>
<name>A0A9W6V6J8_9PSEU</name>
<dbReference type="InterPro" id="IPR010071">
    <property type="entry name" value="AA_adenyl_dom"/>
</dbReference>
<keyword evidence="3" id="KW-0597">Phosphoprotein</keyword>
<dbReference type="SUPFAM" id="SSF56801">
    <property type="entry name" value="Acetyl-CoA synthetase-like"/>
    <property type="match status" value="1"/>
</dbReference>
<dbReference type="InterPro" id="IPR000873">
    <property type="entry name" value="AMP-dep_synth/lig_dom"/>
</dbReference>
<dbReference type="Gene3D" id="2.30.38.10">
    <property type="entry name" value="Luciferase, Domain 3"/>
    <property type="match status" value="1"/>
</dbReference>
<keyword evidence="2" id="KW-0596">Phosphopantetheine</keyword>
<evidence type="ECO:0000313" key="5">
    <source>
        <dbReference type="EMBL" id="GLW90452.1"/>
    </source>
</evidence>
<dbReference type="PANTHER" id="PTHR45527:SF1">
    <property type="entry name" value="FATTY ACID SYNTHASE"/>
    <property type="match status" value="1"/>
</dbReference>
<dbReference type="Gene3D" id="1.10.1200.10">
    <property type="entry name" value="ACP-like"/>
    <property type="match status" value="1"/>
</dbReference>
<dbReference type="PROSITE" id="PS00455">
    <property type="entry name" value="AMP_BINDING"/>
    <property type="match status" value="1"/>
</dbReference>
<reference evidence="5" key="1">
    <citation type="submission" date="2023-02" db="EMBL/GenBank/DDBJ databases">
        <title>Actinokineospora globicatena NBRC 15670.</title>
        <authorList>
            <person name="Ichikawa N."/>
            <person name="Sato H."/>
            <person name="Tonouchi N."/>
        </authorList>
    </citation>
    <scope>NUCLEOTIDE SEQUENCE</scope>
    <source>
        <strain evidence="5">NBRC 15670</strain>
    </source>
</reference>
<dbReference type="Pfam" id="PF13193">
    <property type="entry name" value="AMP-binding_C"/>
    <property type="match status" value="1"/>
</dbReference>
<accession>A0A9W6V6J8</accession>
<dbReference type="GO" id="GO:0044550">
    <property type="term" value="P:secondary metabolite biosynthetic process"/>
    <property type="evidence" value="ECO:0007669"/>
    <property type="project" value="TreeGrafter"/>
</dbReference>
<dbReference type="InterPro" id="IPR045851">
    <property type="entry name" value="AMP-bd_C_sf"/>
</dbReference>
<dbReference type="SUPFAM" id="SSF47336">
    <property type="entry name" value="ACP-like"/>
    <property type="match status" value="1"/>
</dbReference>
<dbReference type="AlphaFoldDB" id="A0A9W6V6J8"/>
<dbReference type="GO" id="GO:0008610">
    <property type="term" value="P:lipid biosynthetic process"/>
    <property type="evidence" value="ECO:0007669"/>
    <property type="project" value="UniProtKB-ARBA"/>
</dbReference>
<dbReference type="Pfam" id="PF00501">
    <property type="entry name" value="AMP-binding"/>
    <property type="match status" value="1"/>
</dbReference>
<dbReference type="Gene3D" id="3.40.50.980">
    <property type="match status" value="2"/>
</dbReference>
<dbReference type="GO" id="GO:0043041">
    <property type="term" value="P:amino acid activation for nonribosomal peptide biosynthetic process"/>
    <property type="evidence" value="ECO:0007669"/>
    <property type="project" value="TreeGrafter"/>
</dbReference>
<dbReference type="Proteomes" id="UP001165042">
    <property type="component" value="Unassembled WGS sequence"/>
</dbReference>
<dbReference type="PANTHER" id="PTHR45527">
    <property type="entry name" value="NONRIBOSOMAL PEPTIDE SYNTHETASE"/>
    <property type="match status" value="1"/>
</dbReference>
<protein>
    <recommendedName>
        <fullName evidence="4">Carrier domain-containing protein</fullName>
    </recommendedName>
</protein>
<feature type="domain" description="Carrier" evidence="4">
    <location>
        <begin position="920"/>
        <end position="995"/>
    </location>
</feature>
<dbReference type="Pfam" id="PF00668">
    <property type="entry name" value="Condensation"/>
    <property type="match status" value="1"/>
</dbReference>
<dbReference type="SMART" id="SM00823">
    <property type="entry name" value="PKS_PP"/>
    <property type="match status" value="1"/>
</dbReference>
<dbReference type="Gene3D" id="3.30.559.10">
    <property type="entry name" value="Chloramphenicol acetyltransferase-like domain"/>
    <property type="match status" value="1"/>
</dbReference>
<dbReference type="InterPro" id="IPR009081">
    <property type="entry name" value="PP-bd_ACP"/>
</dbReference>
<dbReference type="GO" id="GO:0005737">
    <property type="term" value="C:cytoplasm"/>
    <property type="evidence" value="ECO:0007669"/>
    <property type="project" value="TreeGrafter"/>
</dbReference>
<dbReference type="NCBIfam" id="TIGR01733">
    <property type="entry name" value="AA-adenyl-dom"/>
    <property type="match status" value="1"/>
</dbReference>
<dbReference type="Gene3D" id="3.30.559.30">
    <property type="entry name" value="Nonribosomal peptide synthetase, condensation domain"/>
    <property type="match status" value="1"/>
</dbReference>
<evidence type="ECO:0000256" key="1">
    <source>
        <dbReference type="ARBA" id="ARBA00001957"/>
    </source>
</evidence>
<dbReference type="Gene3D" id="3.30.300.30">
    <property type="match status" value="1"/>
</dbReference>
<dbReference type="InterPro" id="IPR025110">
    <property type="entry name" value="AMP-bd_C"/>
</dbReference>
<dbReference type="GO" id="GO:0031177">
    <property type="term" value="F:phosphopantetheine binding"/>
    <property type="evidence" value="ECO:0007669"/>
    <property type="project" value="InterPro"/>
</dbReference>
<evidence type="ECO:0000256" key="2">
    <source>
        <dbReference type="ARBA" id="ARBA00022450"/>
    </source>
</evidence>
<dbReference type="InterPro" id="IPR001242">
    <property type="entry name" value="Condensation_dom"/>
</dbReference>
<comment type="caution">
    <text evidence="5">The sequence shown here is derived from an EMBL/GenBank/DDBJ whole genome shotgun (WGS) entry which is preliminary data.</text>
</comment>
<dbReference type="SUPFAM" id="SSF52777">
    <property type="entry name" value="CoA-dependent acyltransferases"/>
    <property type="match status" value="2"/>
</dbReference>
<sequence length="1016" mass="109169">MTVPLRVPLSDAQHEVWLAAQFGDQANAAYNWTWLLRVRGVLGRDVVVAAVQALVDRHQALRTGIAAGGEYQVVHPRVAVEVPVVELASPVGLATVVAAAENRPFDLASAPLAAFQLVAVAPDEHVLVVTAHHVIADGFSLGVIFDDLAALLRGDEPADAGSFADHLRWRRSAERAHEIADAERYWADRFADGFPRLRLPTDLPPTLPAGGRLQLPVPRDTLAAARALGNRHGATLFTTLLAAFAAFLTRLTGQDDLVVGVSTAGRRFPQDAHLVAHCVNLLPVRLGPTRGTFEQWLTEVRDTVFDAQDNDQVPLARLLRHLGQVNTPSDPALPVSFNVETTRAPDLGPFDAELSTPGSSRGAPRALSVAFAVQGDGADLDVIYRADLLREGTVRAWMTAILTLLHAAVTDPSLPVADLPLLSEIDSRNTTVDYPSAGVHELFARQAADNPDAVAVVSNQDELTYRDLDRRSSRLANHLVERGVRAESVVGVHLGRSADLVIAFLAVLKAGAAYLPLDLAYPPERLSRLVADSGVDLVIAATDPPLPGVTWVPVDTPGTAELSVPLRSPDQLAYITYTSGSTGHPKGVMVPHRAVVRLLEPMSYAPIHPTDRVLVSSAIPFDVLTLELWGTLLRGATAVLSPDAPTVESLGRLLRDQRVTSAWFIASLFHQIVDTDPQLLTPLRQVLAGGEAVAARQVAAVVNALPGLRVVNGYGPTECTTFATTWTAPNDFTGAEPVPIGGPIDNTTVYVLDPALRPLPAGIPGEIYIGGPGVARGYRSRAALTADKFLPDPFAGNGTRMYRTGDKARRRPDGLIEFLGRVDDQVKVRGYRIEPGEVSATLAAHPDVRQAVTVVHEDRLVSYVVVDREPEDLRAHAARTLPEHMVPSTVVVLPELPVTSTGKVDRAALPVPQWRSGGVAPRTDTERLLAGLWERTLGHSGIGVDDNLFSLGAHSLHILRVISQIAAETRVEVPLRVVFESPTIRAQSAYVDNESAQAKKARPSILDELDAMGIQR</sequence>
<dbReference type="Pfam" id="PF00550">
    <property type="entry name" value="PP-binding"/>
    <property type="match status" value="1"/>
</dbReference>
<gene>
    <name evidence="5" type="ORF">Aglo03_12680</name>
</gene>
<dbReference type="GO" id="GO:0003824">
    <property type="term" value="F:catalytic activity"/>
    <property type="evidence" value="ECO:0007669"/>
    <property type="project" value="InterPro"/>
</dbReference>
<dbReference type="InterPro" id="IPR020806">
    <property type="entry name" value="PKS_PP-bd"/>
</dbReference>
<dbReference type="FunFam" id="3.40.50.12780:FF:000012">
    <property type="entry name" value="Non-ribosomal peptide synthetase"/>
    <property type="match status" value="1"/>
</dbReference>
<proteinExistence type="predicted"/>
<dbReference type="CDD" id="cd12117">
    <property type="entry name" value="A_NRPS_Srf_like"/>
    <property type="match status" value="1"/>
</dbReference>
<evidence type="ECO:0000256" key="3">
    <source>
        <dbReference type="ARBA" id="ARBA00022553"/>
    </source>
</evidence>